<keyword evidence="3" id="KW-0520">NAD</keyword>
<evidence type="ECO:0000256" key="2">
    <source>
        <dbReference type="ARBA" id="ARBA00023002"/>
    </source>
</evidence>
<dbReference type="Proteomes" id="UP001198151">
    <property type="component" value="Unassembled WGS sequence"/>
</dbReference>
<dbReference type="CDD" id="cd08551">
    <property type="entry name" value="Fe-ADH"/>
    <property type="match status" value="1"/>
</dbReference>
<accession>A0ABS8FZI5</accession>
<keyword evidence="7" id="KW-1185">Reference proteome</keyword>
<dbReference type="Gene3D" id="1.20.1090.10">
    <property type="entry name" value="Dehydroquinate synthase-like - alpha domain"/>
    <property type="match status" value="1"/>
</dbReference>
<dbReference type="PANTHER" id="PTHR11496:SF102">
    <property type="entry name" value="ALCOHOL DEHYDROGENASE 4"/>
    <property type="match status" value="1"/>
</dbReference>
<keyword evidence="2" id="KW-0560">Oxidoreductase</keyword>
<feature type="domain" description="Fe-containing alcohol dehydrogenase-like C-terminal" evidence="5">
    <location>
        <begin position="204"/>
        <end position="398"/>
    </location>
</feature>
<dbReference type="PROSITE" id="PS00913">
    <property type="entry name" value="ADH_IRON_1"/>
    <property type="match status" value="1"/>
</dbReference>
<dbReference type="InterPro" id="IPR056798">
    <property type="entry name" value="ADH_Fe_C"/>
</dbReference>
<gene>
    <name evidence="6" type="ORF">LKD70_11480</name>
</gene>
<dbReference type="Pfam" id="PF00465">
    <property type="entry name" value="Fe-ADH"/>
    <property type="match status" value="1"/>
</dbReference>
<organism evidence="6 7">
    <name type="scientific">Ruminococcus turbiniformis</name>
    <dbReference type="NCBI Taxonomy" id="2881258"/>
    <lineage>
        <taxon>Bacteria</taxon>
        <taxon>Bacillati</taxon>
        <taxon>Bacillota</taxon>
        <taxon>Clostridia</taxon>
        <taxon>Eubacteriales</taxon>
        <taxon>Oscillospiraceae</taxon>
        <taxon>Ruminococcus</taxon>
    </lineage>
</organism>
<dbReference type="PANTHER" id="PTHR11496">
    <property type="entry name" value="ALCOHOL DEHYDROGENASE"/>
    <property type="match status" value="1"/>
</dbReference>
<dbReference type="EMBL" id="JAJEQX010000020">
    <property type="protein sequence ID" value="MCC2255034.1"/>
    <property type="molecule type" value="Genomic_DNA"/>
</dbReference>
<dbReference type="Pfam" id="PF25137">
    <property type="entry name" value="ADH_Fe_C"/>
    <property type="match status" value="1"/>
</dbReference>
<evidence type="ECO:0000259" key="5">
    <source>
        <dbReference type="Pfam" id="PF25137"/>
    </source>
</evidence>
<evidence type="ECO:0000256" key="3">
    <source>
        <dbReference type="ARBA" id="ARBA00023027"/>
    </source>
</evidence>
<comment type="similarity">
    <text evidence="1">Belongs to the iron-containing alcohol dehydrogenase family.</text>
</comment>
<feature type="domain" description="Alcohol dehydrogenase iron-type/glycerol dehydrogenase GldA" evidence="4">
    <location>
        <begin position="29"/>
        <end position="193"/>
    </location>
</feature>
<dbReference type="InterPro" id="IPR018211">
    <property type="entry name" value="ADH_Fe_CS"/>
</dbReference>
<dbReference type="RefSeq" id="WP_227708174.1">
    <property type="nucleotide sequence ID" value="NZ_JAJEQX010000020.1"/>
</dbReference>
<evidence type="ECO:0000313" key="7">
    <source>
        <dbReference type="Proteomes" id="UP001198151"/>
    </source>
</evidence>
<reference evidence="6 7" key="1">
    <citation type="submission" date="2021-10" db="EMBL/GenBank/DDBJ databases">
        <title>Anaerobic single-cell dispensing facilitates the cultivation of human gut bacteria.</title>
        <authorList>
            <person name="Afrizal A."/>
        </authorList>
    </citation>
    <scope>NUCLEOTIDE SEQUENCE [LARGE SCALE GENOMIC DNA]</scope>
    <source>
        <strain evidence="6 7">CLA-AA-H200</strain>
    </source>
</reference>
<sequence>MFRPVAQIPLDYSVFKDKKSIFSWAPSGAIIFGNGAAAKTGEELKKLGVKKAVLVTDQGLVKVGIAGKVIESVKNAGIALAVYDQCEADSSVETVEKITELLDGADVVIGLGGGSSMDPAKAAAIVATNGGSIRDYQGCDKFEKAPLPIVAIPTAAGTGSECTPFAVIADRQREWKMPIGGTGIMPALAICDPELTYSLPASITAATGMDALTHAIEAYTSRCTEPISDALASQAIRLIAHAIRPAVFRGDSDKDARYDMMMGAMLGGYAFTSASLGISHCMAHPLGAQYHVPHGVANALCLPVVMEFNMGAWPERYADIAGFFGVDTYGMSVREAAKAGVDCVYELLEDMPVKPLEAYGVTEESLDRLADDAMLGGDRPNNARMTTKEDFIKLYRKVMTLKKEK</sequence>
<dbReference type="SUPFAM" id="SSF56796">
    <property type="entry name" value="Dehydroquinate synthase-like"/>
    <property type="match status" value="1"/>
</dbReference>
<dbReference type="InterPro" id="IPR039697">
    <property type="entry name" value="Alcohol_dehydrogenase_Fe"/>
</dbReference>
<evidence type="ECO:0000256" key="1">
    <source>
        <dbReference type="ARBA" id="ARBA00007358"/>
    </source>
</evidence>
<comment type="caution">
    <text evidence="6">The sequence shown here is derived from an EMBL/GenBank/DDBJ whole genome shotgun (WGS) entry which is preliminary data.</text>
</comment>
<dbReference type="PROSITE" id="PS00060">
    <property type="entry name" value="ADH_IRON_2"/>
    <property type="match status" value="1"/>
</dbReference>
<evidence type="ECO:0000259" key="4">
    <source>
        <dbReference type="Pfam" id="PF00465"/>
    </source>
</evidence>
<protein>
    <submittedName>
        <fullName evidence="6">Iron-containing alcohol dehydrogenase</fullName>
    </submittedName>
</protein>
<evidence type="ECO:0000313" key="6">
    <source>
        <dbReference type="EMBL" id="MCC2255034.1"/>
    </source>
</evidence>
<dbReference type="Gene3D" id="3.40.50.1970">
    <property type="match status" value="1"/>
</dbReference>
<dbReference type="InterPro" id="IPR001670">
    <property type="entry name" value="ADH_Fe/GldA"/>
</dbReference>
<name>A0ABS8FZI5_9FIRM</name>
<proteinExistence type="inferred from homology"/>